<name>A0AAN7EMT7_QUERU</name>
<dbReference type="CDD" id="cd22160">
    <property type="entry name" value="F-box_AtFBL13-like"/>
    <property type="match status" value="1"/>
</dbReference>
<keyword evidence="4" id="KW-1185">Reference proteome</keyword>
<dbReference type="InterPro" id="IPR006566">
    <property type="entry name" value="FBD"/>
</dbReference>
<dbReference type="SUPFAM" id="SSF81383">
    <property type="entry name" value="F-box domain"/>
    <property type="match status" value="1"/>
</dbReference>
<gene>
    <name evidence="3" type="ORF">RGQ29_026940</name>
</gene>
<sequence>MADSAANQSVSKRKRMKLSPDKDTAVGSTDRISNLPDSLLCHILCFLPTNEAILTSILSSRWKPLWTLVPKIDLNDTYIRGHSVSPLRILYSVLAQHTTPILSNFTLSWHSPCDSSHFDKWIDTAISRNLRQLDLHIESKQLFELPHAVFHCKTLVSLELSGEIELDPPPSFQLPSLKILGLYEICYTFHNSFSSLCSASACPSLEDLKVVRDDNYIVTNFKINVPTLKRLRIEVVSCFNELPDFKLEIYAPVLEYFNFFGDLRSIIFLEKLANLVEARINVSADNDWIRVFQLYYGDRVFKLLKALSNAKYLSIFPGDKECIGFGSIYPSMFQNLVRLNFKVTRTNWHVLQSLLVVAPNLEVLVIDKDYYYKNQLCWMEPPDGPGCLSSHLTTFNFNGFEELEHEVKFIKYILKEARVLNRATIKVSDLHSKESVLKKLSIFPRQSSTCLLTVELGSIEESSLV</sequence>
<dbReference type="Proteomes" id="UP001324115">
    <property type="component" value="Unassembled WGS sequence"/>
</dbReference>
<evidence type="ECO:0000313" key="3">
    <source>
        <dbReference type="EMBL" id="KAK4576192.1"/>
    </source>
</evidence>
<proteinExistence type="predicted"/>
<dbReference type="PANTHER" id="PTHR31900">
    <property type="entry name" value="F-BOX/RNI SUPERFAMILY PROTEIN-RELATED"/>
    <property type="match status" value="1"/>
</dbReference>
<dbReference type="InterPro" id="IPR001810">
    <property type="entry name" value="F-box_dom"/>
</dbReference>
<dbReference type="InterPro" id="IPR036047">
    <property type="entry name" value="F-box-like_dom_sf"/>
</dbReference>
<feature type="compositionally biased region" description="Polar residues" evidence="1">
    <location>
        <begin position="1"/>
        <end position="10"/>
    </location>
</feature>
<dbReference type="InterPro" id="IPR050232">
    <property type="entry name" value="FBL13/AtMIF1-like"/>
</dbReference>
<dbReference type="PROSITE" id="PS50181">
    <property type="entry name" value="FBOX"/>
    <property type="match status" value="1"/>
</dbReference>
<dbReference type="SMART" id="SM00579">
    <property type="entry name" value="FBD"/>
    <property type="match status" value="1"/>
</dbReference>
<dbReference type="InterPro" id="IPR053781">
    <property type="entry name" value="F-box_AtFBL13-like"/>
</dbReference>
<protein>
    <recommendedName>
        <fullName evidence="2">F-box domain-containing protein</fullName>
    </recommendedName>
</protein>
<feature type="domain" description="F-box" evidence="2">
    <location>
        <begin position="29"/>
        <end position="81"/>
    </location>
</feature>
<dbReference type="Pfam" id="PF00646">
    <property type="entry name" value="F-box"/>
    <property type="match status" value="1"/>
</dbReference>
<comment type="caution">
    <text evidence="3">The sequence shown here is derived from an EMBL/GenBank/DDBJ whole genome shotgun (WGS) entry which is preliminary data.</text>
</comment>
<evidence type="ECO:0000259" key="2">
    <source>
        <dbReference type="PROSITE" id="PS50181"/>
    </source>
</evidence>
<dbReference type="Pfam" id="PF24758">
    <property type="entry name" value="LRR_At5g56370"/>
    <property type="match status" value="1"/>
</dbReference>
<dbReference type="PANTHER" id="PTHR31900:SF34">
    <property type="entry name" value="EMB|CAB62440.1-RELATED"/>
    <property type="match status" value="1"/>
</dbReference>
<dbReference type="AlphaFoldDB" id="A0AAN7EMT7"/>
<organism evidence="3 4">
    <name type="scientific">Quercus rubra</name>
    <name type="common">Northern red oak</name>
    <name type="synonym">Quercus borealis</name>
    <dbReference type="NCBI Taxonomy" id="3512"/>
    <lineage>
        <taxon>Eukaryota</taxon>
        <taxon>Viridiplantae</taxon>
        <taxon>Streptophyta</taxon>
        <taxon>Embryophyta</taxon>
        <taxon>Tracheophyta</taxon>
        <taxon>Spermatophyta</taxon>
        <taxon>Magnoliopsida</taxon>
        <taxon>eudicotyledons</taxon>
        <taxon>Gunneridae</taxon>
        <taxon>Pentapetalae</taxon>
        <taxon>rosids</taxon>
        <taxon>fabids</taxon>
        <taxon>Fagales</taxon>
        <taxon>Fagaceae</taxon>
        <taxon>Quercus</taxon>
    </lineage>
</organism>
<reference evidence="3 4" key="1">
    <citation type="journal article" date="2023" name="G3 (Bethesda)">
        <title>A haplotype-resolved chromosome-scale genome for Quercus rubra L. provides insights into the genetics of adaptive traits for red oak species.</title>
        <authorList>
            <person name="Kapoor B."/>
            <person name="Jenkins J."/>
            <person name="Schmutz J."/>
            <person name="Zhebentyayeva T."/>
            <person name="Kuelheim C."/>
            <person name="Coggeshall M."/>
            <person name="Heim C."/>
            <person name="Lasky J.R."/>
            <person name="Leites L."/>
            <person name="Islam-Faridi N."/>
            <person name="Romero-Severson J."/>
            <person name="DeLeo V.L."/>
            <person name="Lucas S.M."/>
            <person name="Lazic D."/>
            <person name="Gailing O."/>
            <person name="Carlson J."/>
            <person name="Staton M."/>
        </authorList>
    </citation>
    <scope>NUCLEOTIDE SEQUENCE [LARGE SCALE GENOMIC DNA]</scope>
    <source>
        <strain evidence="3">Pseudo-F2</strain>
    </source>
</reference>
<dbReference type="Pfam" id="PF08387">
    <property type="entry name" value="FBD"/>
    <property type="match status" value="1"/>
</dbReference>
<accession>A0AAN7EMT7</accession>
<feature type="region of interest" description="Disordered" evidence="1">
    <location>
        <begin position="1"/>
        <end position="29"/>
    </location>
</feature>
<evidence type="ECO:0000313" key="4">
    <source>
        <dbReference type="Proteomes" id="UP001324115"/>
    </source>
</evidence>
<dbReference type="InterPro" id="IPR055411">
    <property type="entry name" value="LRR_FXL15/At3g58940/PEG3-like"/>
</dbReference>
<dbReference type="SUPFAM" id="SSF52047">
    <property type="entry name" value="RNI-like"/>
    <property type="match status" value="1"/>
</dbReference>
<dbReference type="EMBL" id="JAXUIC010000008">
    <property type="protein sequence ID" value="KAK4576192.1"/>
    <property type="molecule type" value="Genomic_DNA"/>
</dbReference>
<evidence type="ECO:0000256" key="1">
    <source>
        <dbReference type="SAM" id="MobiDB-lite"/>
    </source>
</evidence>
<dbReference type="Gene3D" id="3.80.10.10">
    <property type="entry name" value="Ribonuclease Inhibitor"/>
    <property type="match status" value="1"/>
</dbReference>
<dbReference type="InterPro" id="IPR032675">
    <property type="entry name" value="LRR_dom_sf"/>
</dbReference>